<reference evidence="1" key="1">
    <citation type="submission" date="2022-12" db="EMBL/GenBank/DDBJ databases">
        <title>Genome Sequence of Lasiodiplodia mahajangana.</title>
        <authorList>
            <person name="Buettner E."/>
        </authorList>
    </citation>
    <scope>NUCLEOTIDE SEQUENCE</scope>
    <source>
        <strain evidence="1">VT137</strain>
    </source>
</reference>
<dbReference type="EMBL" id="JAPUUL010000475">
    <property type="protein sequence ID" value="KAJ8130539.1"/>
    <property type="molecule type" value="Genomic_DNA"/>
</dbReference>
<organism evidence="1 2">
    <name type="scientific">Lasiodiplodia mahajangana</name>
    <dbReference type="NCBI Taxonomy" id="1108764"/>
    <lineage>
        <taxon>Eukaryota</taxon>
        <taxon>Fungi</taxon>
        <taxon>Dikarya</taxon>
        <taxon>Ascomycota</taxon>
        <taxon>Pezizomycotina</taxon>
        <taxon>Dothideomycetes</taxon>
        <taxon>Dothideomycetes incertae sedis</taxon>
        <taxon>Botryosphaeriales</taxon>
        <taxon>Botryosphaeriaceae</taxon>
        <taxon>Lasiodiplodia</taxon>
    </lineage>
</organism>
<keyword evidence="2" id="KW-1185">Reference proteome</keyword>
<accession>A0ACC2JT72</accession>
<proteinExistence type="predicted"/>
<sequence length="118" mass="13263">MRSLEATILLIGTNLLYTVRDGASAPNLYKGIASSAELRSHDVVPLELTDLENVREVALIKLLMLNAGYQGFREQVSTNDFDTTFTANYLGRWLLTQLLLNSLDISSARYRRNWEPSA</sequence>
<evidence type="ECO:0000313" key="2">
    <source>
        <dbReference type="Proteomes" id="UP001153332"/>
    </source>
</evidence>
<protein>
    <submittedName>
        <fullName evidence="1">Uncharacterized protein</fullName>
    </submittedName>
</protein>
<name>A0ACC2JT72_9PEZI</name>
<comment type="caution">
    <text evidence="1">The sequence shown here is derived from an EMBL/GenBank/DDBJ whole genome shotgun (WGS) entry which is preliminary data.</text>
</comment>
<dbReference type="Proteomes" id="UP001153332">
    <property type="component" value="Unassembled WGS sequence"/>
</dbReference>
<gene>
    <name evidence="1" type="ORF">O1611_g3088</name>
</gene>
<evidence type="ECO:0000313" key="1">
    <source>
        <dbReference type="EMBL" id="KAJ8130539.1"/>
    </source>
</evidence>